<keyword evidence="4" id="KW-1185">Reference proteome</keyword>
<dbReference type="EMBL" id="JAPKMY010000010">
    <property type="protein sequence ID" value="MCX5469375.1"/>
    <property type="molecule type" value="Genomic_DNA"/>
</dbReference>
<dbReference type="Proteomes" id="UP001146019">
    <property type="component" value="Unassembled WGS sequence"/>
</dbReference>
<gene>
    <name evidence="3" type="ORF">OSH00_16755</name>
</gene>
<accession>A0A9X3IIX4</accession>
<evidence type="ECO:0008006" key="5">
    <source>
        <dbReference type="Google" id="ProtNLM"/>
    </source>
</evidence>
<name>A0A9X3IIX4_9GAMM</name>
<organism evidence="3 4">
    <name type="scientific">Acinetobacter nematophilus</name>
    <dbReference type="NCBI Taxonomy" id="2994642"/>
    <lineage>
        <taxon>Bacteria</taxon>
        <taxon>Pseudomonadati</taxon>
        <taxon>Pseudomonadota</taxon>
        <taxon>Gammaproteobacteria</taxon>
        <taxon>Moraxellales</taxon>
        <taxon>Moraxellaceae</taxon>
        <taxon>Acinetobacter</taxon>
    </lineage>
</organism>
<comment type="caution">
    <text evidence="3">The sequence shown here is derived from an EMBL/GenBank/DDBJ whole genome shotgun (WGS) entry which is preliminary data.</text>
</comment>
<reference evidence="3" key="1">
    <citation type="submission" date="2022-11" db="EMBL/GenBank/DDBJ databases">
        <title>Biodiversity and phylogenetic relationships of bacteria.</title>
        <authorList>
            <person name="Machado R.A.R."/>
            <person name="Bhat A."/>
            <person name="Loulou A."/>
            <person name="Kallel S."/>
        </authorList>
    </citation>
    <scope>NUCLEOTIDE SEQUENCE</scope>
    <source>
        <strain evidence="3">A-IN1</strain>
    </source>
</reference>
<evidence type="ECO:0000256" key="1">
    <source>
        <dbReference type="SAM" id="Coils"/>
    </source>
</evidence>
<dbReference type="AlphaFoldDB" id="A0A9X3IIX4"/>
<keyword evidence="1" id="KW-0175">Coiled coil</keyword>
<dbReference type="PROSITE" id="PS51257">
    <property type="entry name" value="PROKAR_LIPOPROTEIN"/>
    <property type="match status" value="1"/>
</dbReference>
<sequence>MKKLLFLAVLMGLTGCGETDQNDTSQSTLQSSTASVNYRMAASSSALSAPSFGQWVVNGYASEGASTVVNASRMVGGVATESKALITPNVSQVSKILRAGLGGAALTFAVNELLDGIDWVMDPANNRVIYREPTTYPSGIYATTFSSGKDPVEVCKYAASQLGTTYKSFSVQGVDFYCHWEPTGHWVGIIQRTPPEEKTLPFDVVSQEIINNAEIGNTDAQAVTLAAAQTMVSEAENDATKAKEIEDEFERNSDEKCKNHNLKMNSKAAMVEWRYEELYKDRFNLYINHKEVSNPFILNGNNKGSWDGHVSQYKYAQGVLRATIKTASNAGCPATPKANYWVNKEPPSQPGLHS</sequence>
<feature type="coiled-coil region" evidence="1">
    <location>
        <begin position="225"/>
        <end position="252"/>
    </location>
</feature>
<proteinExistence type="predicted"/>
<evidence type="ECO:0000313" key="4">
    <source>
        <dbReference type="Proteomes" id="UP001146019"/>
    </source>
</evidence>
<feature type="region of interest" description="Disordered" evidence="2">
    <location>
        <begin position="335"/>
        <end position="354"/>
    </location>
</feature>
<protein>
    <recommendedName>
        <fullName evidence="5">Lipoprotein</fullName>
    </recommendedName>
</protein>
<evidence type="ECO:0000256" key="2">
    <source>
        <dbReference type="SAM" id="MobiDB-lite"/>
    </source>
</evidence>
<evidence type="ECO:0000313" key="3">
    <source>
        <dbReference type="EMBL" id="MCX5469375.1"/>
    </source>
</evidence>
<dbReference type="RefSeq" id="WP_266131377.1">
    <property type="nucleotide sequence ID" value="NZ_JAPKMY010000010.1"/>
</dbReference>